<reference evidence="3" key="1">
    <citation type="submission" date="2020-11" db="EMBL/GenBank/DDBJ databases">
        <authorList>
            <person name="Tran Van P."/>
        </authorList>
    </citation>
    <scope>NUCLEOTIDE SEQUENCE</scope>
</reference>
<dbReference type="EMBL" id="OE000293">
    <property type="protein sequence ID" value="CAD7453279.1"/>
    <property type="molecule type" value="Genomic_DNA"/>
</dbReference>
<feature type="region of interest" description="Disordered" evidence="1">
    <location>
        <begin position="165"/>
        <end position="194"/>
    </location>
</feature>
<feature type="region of interest" description="Disordered" evidence="1">
    <location>
        <begin position="407"/>
        <end position="442"/>
    </location>
</feature>
<dbReference type="Pfam" id="PF11957">
    <property type="entry name" value="efThoc1"/>
    <property type="match status" value="2"/>
</dbReference>
<evidence type="ECO:0000256" key="1">
    <source>
        <dbReference type="SAM" id="MobiDB-lite"/>
    </source>
</evidence>
<evidence type="ECO:0000259" key="2">
    <source>
        <dbReference type="PROSITE" id="PS50017"/>
    </source>
</evidence>
<feature type="domain" description="Death" evidence="2">
    <location>
        <begin position="627"/>
        <end position="695"/>
    </location>
</feature>
<gene>
    <name evidence="3" type="ORF">TTEB3V08_LOCUS1427</name>
</gene>
<dbReference type="SMART" id="SM00005">
    <property type="entry name" value="DEATH"/>
    <property type="match status" value="1"/>
</dbReference>
<dbReference type="AlphaFoldDB" id="A0A7R9IA33"/>
<dbReference type="InterPro" id="IPR021861">
    <property type="entry name" value="THO_THOC1"/>
</dbReference>
<name>A0A7R9IA33_9NEOP</name>
<organism evidence="3">
    <name type="scientific">Timema tahoe</name>
    <dbReference type="NCBI Taxonomy" id="61484"/>
    <lineage>
        <taxon>Eukaryota</taxon>
        <taxon>Metazoa</taxon>
        <taxon>Ecdysozoa</taxon>
        <taxon>Arthropoda</taxon>
        <taxon>Hexapoda</taxon>
        <taxon>Insecta</taxon>
        <taxon>Pterygota</taxon>
        <taxon>Neoptera</taxon>
        <taxon>Polyneoptera</taxon>
        <taxon>Phasmatodea</taxon>
        <taxon>Timematodea</taxon>
        <taxon>Timematoidea</taxon>
        <taxon>Timematidae</taxon>
        <taxon>Timema</taxon>
    </lineage>
</organism>
<accession>A0A7R9IA33</accession>
<feature type="compositionally biased region" description="Basic and acidic residues" evidence="1">
    <location>
        <begin position="168"/>
        <end position="179"/>
    </location>
</feature>
<dbReference type="GO" id="GO:0007165">
    <property type="term" value="P:signal transduction"/>
    <property type="evidence" value="ECO:0007669"/>
    <property type="project" value="InterPro"/>
</dbReference>
<dbReference type="Gene3D" id="1.10.533.10">
    <property type="entry name" value="Death Domain, Fas"/>
    <property type="match status" value="1"/>
</dbReference>
<dbReference type="CDD" id="cd01670">
    <property type="entry name" value="Death"/>
    <property type="match status" value="1"/>
</dbReference>
<sequence length="697" mass="80845">MTVKSSDADKRSALDQVMRDYLLTLLVDSNADVPKWETFVTFCIQACRDDMCTPTMPVVLLGDMFDALTLDKCEQLFAFVENGVHTWKEELFFSACKNNLLRMCNGKSVGSSCRLVVIIFFYKICFEDSHVLRTQYFVAGFFYFWQSFSRFLNAQVMHSDSRLAPFDSDTKGRHEPERRRDHHPHTRTQAASGRHGESLNIVSEFNLDNITEYGAEADGDLDILVDKDEPMDEDVKPTDSKLKLDYNLYGKFWALQDFFRNPNQCYNKVQWKIFSTHSSNVLLAFKSFKLDDLQLKHRKLPDAAADQTQHYFAKFLTNQKLLELQLSDSNFRRYVLLQFLILFQYLNSPVKFKADTHELKVDQIEWVKDTTSWVHTLLAETPPDGPKFVESVKHILKREEHWNAWKNDGCPEFQKPSHQSDESAIDDPGEKRRSFSRPRRAKRSLGDLIKDASTHKKVVMGNPELTRLWNLSVHNLDACKSRERDFLPTLEGYFEQAMEQADPSAQADEENKRVNDGNFGWRALRLLARRSPQFFTHSNNPINKLPEYLEMMIKKIIKDRPVSVQQPDSEFSTNMEDIVKVEQVLETEENTVNETEEEELLKGEEHSKRGVFTPEQFEALAIKLAPDWQKVAYKLGYRLDEITFFETGRSTDEERCRFLLQIWAEDDEDASPEGLCYTLEGLELMEAAQVLKEPPAS</sequence>
<dbReference type="GO" id="GO:0000445">
    <property type="term" value="C:THO complex part of transcription export complex"/>
    <property type="evidence" value="ECO:0007669"/>
    <property type="project" value="TreeGrafter"/>
</dbReference>
<protein>
    <recommendedName>
        <fullName evidence="2">Death domain-containing protein</fullName>
    </recommendedName>
</protein>
<proteinExistence type="predicted"/>
<dbReference type="PANTHER" id="PTHR13265">
    <property type="entry name" value="THO COMPLEX SUBUNIT 1"/>
    <property type="match status" value="1"/>
</dbReference>
<dbReference type="SUPFAM" id="SSF47986">
    <property type="entry name" value="DEATH domain"/>
    <property type="match status" value="1"/>
</dbReference>
<dbReference type="GO" id="GO:0006406">
    <property type="term" value="P:mRNA export from nucleus"/>
    <property type="evidence" value="ECO:0007669"/>
    <property type="project" value="TreeGrafter"/>
</dbReference>
<dbReference type="InterPro" id="IPR011029">
    <property type="entry name" value="DEATH-like_dom_sf"/>
</dbReference>
<dbReference type="Pfam" id="PF00531">
    <property type="entry name" value="Death"/>
    <property type="match status" value="1"/>
</dbReference>
<dbReference type="PROSITE" id="PS50017">
    <property type="entry name" value="DEATH_DOMAIN"/>
    <property type="match status" value="1"/>
</dbReference>
<dbReference type="InterPro" id="IPR000488">
    <property type="entry name" value="Death_dom"/>
</dbReference>
<dbReference type="PANTHER" id="PTHR13265:SF0">
    <property type="entry name" value="HPR1"/>
    <property type="match status" value="1"/>
</dbReference>
<evidence type="ECO:0000313" key="3">
    <source>
        <dbReference type="EMBL" id="CAD7453279.1"/>
    </source>
</evidence>